<evidence type="ECO:0000313" key="2">
    <source>
        <dbReference type="EMBL" id="AYG02043.1"/>
    </source>
</evidence>
<dbReference type="Proteomes" id="UP000269374">
    <property type="component" value="Plasmid unnamed1"/>
</dbReference>
<dbReference type="EMBL" id="CP032628">
    <property type="protein sequence ID" value="AYG02043.1"/>
    <property type="molecule type" value="Genomic_DNA"/>
</dbReference>
<gene>
    <name evidence="2" type="ORF">D7I46_12965</name>
</gene>
<dbReference type="KEGG" id="lact:D7I46_12965"/>
<proteinExistence type="predicted"/>
<evidence type="ECO:0000313" key="3">
    <source>
        <dbReference type="Proteomes" id="UP000269374"/>
    </source>
</evidence>
<feature type="compositionally biased region" description="Basic and acidic residues" evidence="1">
    <location>
        <begin position="61"/>
        <end position="87"/>
    </location>
</feature>
<sequence length="153" mass="17935">MNDFDFNVGSDLDEPLITEEAIQMHIKVPTMSQSEVSQAEREAKSQNRKKSKATATKVASRRQESEENADEHRFTEPIERQDEKRTSPKVEAIYYREKVEKLLAHFFGETLQLYFREEVTFAFQLDQLINQNKVKISEQALKEFFMLLAQSKK</sequence>
<dbReference type="AlphaFoldDB" id="A0A387BDU7"/>
<evidence type="ECO:0000256" key="1">
    <source>
        <dbReference type="SAM" id="MobiDB-lite"/>
    </source>
</evidence>
<keyword evidence="2" id="KW-0614">Plasmid</keyword>
<protein>
    <submittedName>
        <fullName evidence="2">Uncharacterized protein</fullName>
    </submittedName>
</protein>
<name>A0A387BDU7_9LACT</name>
<accession>A0A387BDU7</accession>
<geneLocation type="plasmid" evidence="2 3">
    <name>unnamed1</name>
</geneLocation>
<feature type="region of interest" description="Disordered" evidence="1">
    <location>
        <begin position="28"/>
        <end position="87"/>
    </location>
</feature>
<organism evidence="2 3">
    <name type="scientific">Lactococcus allomyrinae</name>
    <dbReference type="NCBI Taxonomy" id="2419773"/>
    <lineage>
        <taxon>Bacteria</taxon>
        <taxon>Bacillati</taxon>
        <taxon>Bacillota</taxon>
        <taxon>Bacilli</taxon>
        <taxon>Lactobacillales</taxon>
        <taxon>Streptococcaceae</taxon>
        <taxon>Lactococcus</taxon>
    </lineage>
</organism>
<reference evidence="2 3" key="1">
    <citation type="submission" date="2018-09" db="EMBL/GenBank/DDBJ databases">
        <title>Genome sequencing of strain 1JSPR-7.</title>
        <authorList>
            <person name="Heo J."/>
            <person name="Kim S.-J."/>
            <person name="Kwon S.-W."/>
        </authorList>
    </citation>
    <scope>NUCLEOTIDE SEQUENCE [LARGE SCALE GENOMIC DNA]</scope>
    <source>
        <strain evidence="2 3">1JSPR-7</strain>
        <plasmid evidence="2 3">unnamed1</plasmid>
    </source>
</reference>
<keyword evidence="3" id="KW-1185">Reference proteome</keyword>